<gene>
    <name evidence="1" type="ORF">PAF17_16350</name>
</gene>
<keyword evidence="2" id="KW-1185">Reference proteome</keyword>
<reference evidence="1" key="1">
    <citation type="submission" date="2022-12" db="EMBL/GenBank/DDBJ databases">
        <title>Paracoccus onchidii sp. nov., isolated from a marine invertebrate from the South China Sea.</title>
        <authorList>
            <person name="Xu S."/>
            <person name="Liu Z."/>
            <person name="Xu Y."/>
        </authorList>
    </citation>
    <scope>NUCLEOTIDE SEQUENCE</scope>
    <source>
        <strain evidence="1">Z330</strain>
    </source>
</reference>
<comment type="caution">
    <text evidence="1">The sequence shown here is derived from an EMBL/GenBank/DDBJ whole genome shotgun (WGS) entry which is preliminary data.</text>
</comment>
<dbReference type="Proteomes" id="UP001165641">
    <property type="component" value="Unassembled WGS sequence"/>
</dbReference>
<evidence type="ECO:0000313" key="1">
    <source>
        <dbReference type="EMBL" id="MDB6179064.1"/>
    </source>
</evidence>
<proteinExistence type="predicted"/>
<accession>A0ABT4ZI85</accession>
<name>A0ABT4ZI85_9RHOB</name>
<dbReference type="EMBL" id="JAQBIE010000025">
    <property type="protein sequence ID" value="MDB6179064.1"/>
    <property type="molecule type" value="Genomic_DNA"/>
</dbReference>
<organism evidence="1 2">
    <name type="scientific">Paracoccus onchidii</name>
    <dbReference type="NCBI Taxonomy" id="3017813"/>
    <lineage>
        <taxon>Bacteria</taxon>
        <taxon>Pseudomonadati</taxon>
        <taxon>Pseudomonadota</taxon>
        <taxon>Alphaproteobacteria</taxon>
        <taxon>Rhodobacterales</taxon>
        <taxon>Paracoccaceae</taxon>
        <taxon>Paracoccus</taxon>
    </lineage>
</organism>
<evidence type="ECO:0008006" key="3">
    <source>
        <dbReference type="Google" id="ProtNLM"/>
    </source>
</evidence>
<dbReference type="RefSeq" id="WP_271890167.1">
    <property type="nucleotide sequence ID" value="NZ_JAQBIE010000025.1"/>
</dbReference>
<protein>
    <recommendedName>
        <fullName evidence="3">Restriction endonuclease type IV Mrr domain-containing protein</fullName>
    </recommendedName>
</protein>
<evidence type="ECO:0000313" key="2">
    <source>
        <dbReference type="Proteomes" id="UP001165641"/>
    </source>
</evidence>
<sequence>MIDWTEIPNGDSWELFARDFLAELGFVIDIGPGRGADAGRDLVVSEQLRGRLRTKKFTWLVSCKNFAVSDKSVGPDQENNITDRLKQHDADGFIGFYSTVPSSGLVERLQRLEKSGDIAAFEIFDRKKIEGHFIDTGMSKLALRYFPTSYARMRPIQKFFGKYEEILCDVCGTDALAKSVRTPYYSNLVLASPINNHRRYESLHVVCKGDCDQKLQALLYKKGFITQWEDIGDLVNPILFLKNMLTYMNILHDREKEFSDEAHQRMKNIYVSLAQRTLREVNKEDEKRLVDLGEVEGL</sequence>